<feature type="chain" id="PRO_5020632310" evidence="2">
    <location>
        <begin position="22"/>
        <end position="406"/>
    </location>
</feature>
<feature type="domain" description="Lnb N-terminal periplasmic" evidence="3">
    <location>
        <begin position="27"/>
        <end position="171"/>
    </location>
</feature>
<feature type="domain" description="Lnb-like transmembrane" evidence="4">
    <location>
        <begin position="254"/>
        <end position="387"/>
    </location>
</feature>
<dbReference type="AlphaFoldDB" id="A0A4R1B5G9"/>
<accession>A0A4R1B5G9</accession>
<keyword evidence="1" id="KW-1133">Transmembrane helix</keyword>
<dbReference type="Pfam" id="PF25221">
    <property type="entry name" value="5TMH_Lnb"/>
    <property type="match status" value="1"/>
</dbReference>
<keyword evidence="1" id="KW-0472">Membrane</keyword>
<evidence type="ECO:0000313" key="5">
    <source>
        <dbReference type="EMBL" id="TCJ13382.1"/>
    </source>
</evidence>
<name>A0A4R1B5G9_9BACT</name>
<evidence type="ECO:0000256" key="1">
    <source>
        <dbReference type="SAM" id="Phobius"/>
    </source>
</evidence>
<proteinExistence type="predicted"/>
<keyword evidence="2" id="KW-0732">Signal</keyword>
<dbReference type="InterPro" id="IPR057436">
    <property type="entry name" value="5TMH_Lnb"/>
</dbReference>
<dbReference type="OrthoDB" id="319167at2"/>
<feature type="signal peptide" evidence="2">
    <location>
        <begin position="1"/>
        <end position="21"/>
    </location>
</feature>
<feature type="transmembrane region" description="Helical" evidence="1">
    <location>
        <begin position="343"/>
        <end position="363"/>
    </location>
</feature>
<feature type="transmembrane region" description="Helical" evidence="1">
    <location>
        <begin position="320"/>
        <end position="336"/>
    </location>
</feature>
<dbReference type="Proteomes" id="UP000295334">
    <property type="component" value="Unassembled WGS sequence"/>
</dbReference>
<protein>
    <submittedName>
        <fullName evidence="5">DUF4105 domain-containing protein</fullName>
    </submittedName>
</protein>
<feature type="transmembrane region" description="Helical" evidence="1">
    <location>
        <begin position="254"/>
        <end position="276"/>
    </location>
</feature>
<comment type="caution">
    <text evidence="5">The sequence shown here is derived from an EMBL/GenBank/DDBJ whole genome shotgun (WGS) entry which is preliminary data.</text>
</comment>
<feature type="transmembrane region" description="Helical" evidence="1">
    <location>
        <begin position="369"/>
        <end position="387"/>
    </location>
</feature>
<keyword evidence="6" id="KW-1185">Reference proteome</keyword>
<organism evidence="5 6">
    <name type="scientific">Flaviaesturariibacter flavus</name>
    <dbReference type="NCBI Taxonomy" id="2502780"/>
    <lineage>
        <taxon>Bacteria</taxon>
        <taxon>Pseudomonadati</taxon>
        <taxon>Bacteroidota</taxon>
        <taxon>Chitinophagia</taxon>
        <taxon>Chitinophagales</taxon>
        <taxon>Chitinophagaceae</taxon>
        <taxon>Flaviaestuariibacter</taxon>
    </lineage>
</organism>
<dbReference type="InterPro" id="IPR025178">
    <property type="entry name" value="Lnb_N"/>
</dbReference>
<evidence type="ECO:0000259" key="4">
    <source>
        <dbReference type="Pfam" id="PF25221"/>
    </source>
</evidence>
<sequence>MTLKRLLPTLFLFILSLTAAAQDTCGLRITLLTCSPGEELYSTFGHTAIHVQEAATGTDIVYNYGTFPFDDPDFYMKFVRGKLPYYLSVEPFGGEWGFEDMYRKEGRGIVEQEVLLPCAQKGALLRALQENALPQNRAYRYDFIFDNCTTRAGAMIEKAAPQPVQRTRIIPADSSHAPTYRNLITEYLVRGRHPWSKLGIDLLLGARLDRRASNTGAQFLPEKLLAGFTGATAAGQPLVGPARPLVPARPQDTAWGITPGIAFGALLLLIAVLSFVPARGVRAFLRVFDFALFLLAGFVGILLLFMWFGTDHYWCANNWNLAWALPTHAVAAPFLLRERRWMNWYLLATIIIAAGVVLGWLFLPQELNVGFLPLVLLLLLRAWLIILKPHYNAPAATPEPKAALHH</sequence>
<evidence type="ECO:0000256" key="2">
    <source>
        <dbReference type="SAM" id="SignalP"/>
    </source>
</evidence>
<gene>
    <name evidence="5" type="ORF">EPD60_13420</name>
</gene>
<dbReference type="EMBL" id="SJZI01000046">
    <property type="protein sequence ID" value="TCJ13382.1"/>
    <property type="molecule type" value="Genomic_DNA"/>
</dbReference>
<evidence type="ECO:0000259" key="3">
    <source>
        <dbReference type="Pfam" id="PF13387"/>
    </source>
</evidence>
<feature type="transmembrane region" description="Helical" evidence="1">
    <location>
        <begin position="288"/>
        <end position="308"/>
    </location>
</feature>
<evidence type="ECO:0000313" key="6">
    <source>
        <dbReference type="Proteomes" id="UP000295334"/>
    </source>
</evidence>
<reference evidence="5 6" key="1">
    <citation type="submission" date="2019-03" db="EMBL/GenBank/DDBJ databases">
        <authorList>
            <person name="Kim M.K.M."/>
        </authorList>
    </citation>
    <scope>NUCLEOTIDE SEQUENCE [LARGE SCALE GENOMIC DNA]</scope>
    <source>
        <strain evidence="5 6">17J68-12</strain>
    </source>
</reference>
<keyword evidence="1" id="KW-0812">Transmembrane</keyword>
<dbReference type="Pfam" id="PF13387">
    <property type="entry name" value="Lnb_N"/>
    <property type="match status" value="1"/>
</dbReference>